<evidence type="ECO:0000313" key="2">
    <source>
        <dbReference type="EMBL" id="KIO17241.1"/>
    </source>
</evidence>
<feature type="transmembrane region" description="Helical" evidence="1">
    <location>
        <begin position="189"/>
        <end position="210"/>
    </location>
</feature>
<dbReference type="OrthoDB" id="3239304at2759"/>
<protein>
    <submittedName>
        <fullName evidence="2">Uncharacterized protein</fullName>
    </submittedName>
</protein>
<dbReference type="EMBL" id="KN823411">
    <property type="protein sequence ID" value="KIO17241.1"/>
    <property type="molecule type" value="Genomic_DNA"/>
</dbReference>
<dbReference type="STRING" id="1051891.A0A0C3Q2W0"/>
<dbReference type="Proteomes" id="UP000054248">
    <property type="component" value="Unassembled WGS sequence"/>
</dbReference>
<feature type="transmembrane region" description="Helical" evidence="1">
    <location>
        <begin position="89"/>
        <end position="111"/>
    </location>
</feature>
<keyword evidence="4" id="KW-1185">Reference proteome</keyword>
<proteinExistence type="predicted"/>
<reference evidence="2" key="3">
    <citation type="submission" date="2015-02" db="EMBL/GenBank/DDBJ databases">
        <title>Evolutionary Origins and Diversification of the Mycorrhizal Mutualists.</title>
        <authorList>
            <consortium name="DOE Joint Genome Institute"/>
            <consortium name="Mycorrhizal Genomics Consortium"/>
            <person name="Kohler A."/>
            <person name="Kuo A."/>
            <person name="Nagy L.G."/>
            <person name="Floudas D."/>
            <person name="Copeland A."/>
            <person name="Barry K.W."/>
            <person name="Cichocki N."/>
            <person name="Veneault-Fourrey C."/>
            <person name="LaButti K."/>
            <person name="Lindquist E.A."/>
            <person name="Lipzen A."/>
            <person name="Lundell T."/>
            <person name="Morin E."/>
            <person name="Murat C."/>
            <person name="Riley R."/>
            <person name="Ohm R."/>
            <person name="Sun H."/>
            <person name="Tunlid A."/>
            <person name="Henrissat B."/>
            <person name="Grigoriev I.V."/>
            <person name="Hibbett D.S."/>
            <person name="Martin F."/>
        </authorList>
    </citation>
    <scope>NUCLEOTIDE SEQUENCE</scope>
    <source>
        <strain evidence="2 4">MUT 4182</strain>
    </source>
</reference>
<keyword evidence="1" id="KW-0812">Transmembrane</keyword>
<name>A0A0C3Q2W0_9AGAM</name>
<evidence type="ECO:0000313" key="4">
    <source>
        <dbReference type="Proteomes" id="UP000054248"/>
    </source>
</evidence>
<keyword evidence="1" id="KW-1133">Transmembrane helix</keyword>
<dbReference type="HOGENOM" id="CLU_083659_0_0_1"/>
<gene>
    <name evidence="3" type="ORF">M407DRAFT_245757</name>
    <name evidence="2" type="ORF">M407DRAFT_246810</name>
</gene>
<evidence type="ECO:0000256" key="1">
    <source>
        <dbReference type="SAM" id="Phobius"/>
    </source>
</evidence>
<accession>A0A0C3Q2W0</accession>
<keyword evidence="1" id="KW-0472">Membrane</keyword>
<reference evidence="2 4" key="1">
    <citation type="submission" date="2014-04" db="EMBL/GenBank/DDBJ databases">
        <authorList>
            <consortium name="DOE Joint Genome Institute"/>
            <person name="Kuo A."/>
            <person name="Girlanda M."/>
            <person name="Perotto S."/>
            <person name="Kohler A."/>
            <person name="Nagy L.G."/>
            <person name="Floudas D."/>
            <person name="Copeland A."/>
            <person name="Barry K.W."/>
            <person name="Cichocki N."/>
            <person name="Veneault-Fourrey C."/>
            <person name="LaButti K."/>
            <person name="Lindquist E.A."/>
            <person name="Lipzen A."/>
            <person name="Lundell T."/>
            <person name="Morin E."/>
            <person name="Murat C."/>
            <person name="Sun H."/>
            <person name="Tunlid A."/>
            <person name="Henrissat B."/>
            <person name="Grigoriev I.V."/>
            <person name="Hibbett D.S."/>
            <person name="Martin F."/>
            <person name="Nordberg H.P."/>
            <person name="Cantor M.N."/>
            <person name="Hua S.X."/>
        </authorList>
    </citation>
    <scope>NUCLEOTIDE SEQUENCE [LARGE SCALE GENOMIC DNA]</scope>
    <source>
        <strain evidence="2 4">MUT 4182</strain>
    </source>
</reference>
<reference evidence="4" key="2">
    <citation type="submission" date="2015-01" db="EMBL/GenBank/DDBJ databases">
        <title>Evolutionary Origins and Diversification of the Mycorrhizal Mutualists.</title>
        <authorList>
            <consortium name="DOE Joint Genome Institute"/>
            <consortium name="Mycorrhizal Genomics Consortium"/>
            <person name="Kohler A."/>
            <person name="Kuo A."/>
            <person name="Nagy L.G."/>
            <person name="Floudas D."/>
            <person name="Copeland A."/>
            <person name="Barry K.W."/>
            <person name="Cichocki N."/>
            <person name="Veneault-Fourrey C."/>
            <person name="LaButti K."/>
            <person name="Lindquist E.A."/>
            <person name="Lipzen A."/>
            <person name="Lundell T."/>
            <person name="Morin E."/>
            <person name="Murat C."/>
            <person name="Riley R."/>
            <person name="Ohm R."/>
            <person name="Sun H."/>
            <person name="Tunlid A."/>
            <person name="Henrissat B."/>
            <person name="Grigoriev I.V."/>
            <person name="Hibbett D.S."/>
            <person name="Martin F."/>
        </authorList>
    </citation>
    <scope>NUCLEOTIDE SEQUENCE [LARGE SCALE GENOMIC DNA]</scope>
    <source>
        <strain evidence="4">MUT 4182</strain>
    </source>
</reference>
<dbReference type="EMBL" id="KN823169">
    <property type="protein sequence ID" value="KIO20596.1"/>
    <property type="molecule type" value="Genomic_DNA"/>
</dbReference>
<feature type="transmembrane region" description="Helical" evidence="1">
    <location>
        <begin position="20"/>
        <end position="44"/>
    </location>
</feature>
<feature type="transmembrane region" description="Helical" evidence="1">
    <location>
        <begin position="123"/>
        <end position="144"/>
    </location>
</feature>
<organism evidence="2 4">
    <name type="scientific">Tulasnella calospora MUT 4182</name>
    <dbReference type="NCBI Taxonomy" id="1051891"/>
    <lineage>
        <taxon>Eukaryota</taxon>
        <taxon>Fungi</taxon>
        <taxon>Dikarya</taxon>
        <taxon>Basidiomycota</taxon>
        <taxon>Agaricomycotina</taxon>
        <taxon>Agaricomycetes</taxon>
        <taxon>Cantharellales</taxon>
        <taxon>Tulasnellaceae</taxon>
        <taxon>Tulasnella</taxon>
    </lineage>
</organism>
<dbReference type="AlphaFoldDB" id="A0A0C3Q2W0"/>
<evidence type="ECO:0000313" key="3">
    <source>
        <dbReference type="EMBL" id="KIO20596.1"/>
    </source>
</evidence>
<sequence length="270" mass="29664">MSGWYHVASRKFCCCLPVRIGVFVLSALSAFFGGISAFVVWYTVVRTAKYGTVDSNLSSLNNNGTISDLNNSQDWQSALNSVALDKQQYYAFIVIGVILSIYTLFSVFGFIGSIFRKRALVALYSTVLWFLLGANLGIAIYMSYSAIKRRDDLAAQCAADSKNNQDNLIADGQNKITTAACDAASKIGIAVYIIVAVVQLLIQLYCCIIVKRYVEQLSEEQGFKAHVAGNRVAKDQGAYGSYYPHQPLTNQHELGPYPYAQPDHSFGAKV</sequence>